<proteinExistence type="predicted"/>
<evidence type="ECO:0000313" key="6">
    <source>
        <dbReference type="EMBL" id="KAL1501024.1"/>
    </source>
</evidence>
<dbReference type="PANTHER" id="PTHR45791:SF9">
    <property type="entry name" value="FREQUENIN-1-LIKE PROTEIN"/>
    <property type="match status" value="1"/>
</dbReference>
<evidence type="ECO:0000313" key="7">
    <source>
        <dbReference type="Proteomes" id="UP001566132"/>
    </source>
</evidence>
<dbReference type="PROSITE" id="PS50222">
    <property type="entry name" value="EF_HAND_2"/>
    <property type="match status" value="3"/>
</dbReference>
<feature type="domain" description="EF-hand" evidence="5">
    <location>
        <begin position="146"/>
        <end position="181"/>
    </location>
</feature>
<dbReference type="InterPro" id="IPR002048">
    <property type="entry name" value="EF_hand_dom"/>
</dbReference>
<evidence type="ECO:0000259" key="5">
    <source>
        <dbReference type="PROSITE" id="PS50222"/>
    </source>
</evidence>
<dbReference type="InterPro" id="IPR018247">
    <property type="entry name" value="EF_Hand_1_Ca_BS"/>
</dbReference>
<dbReference type="PANTHER" id="PTHR45791">
    <property type="entry name" value="CALCIUM AND INTEGRIN BINDING FAMILY MEMBER 2"/>
    <property type="match status" value="1"/>
</dbReference>
<evidence type="ECO:0000256" key="1">
    <source>
        <dbReference type="ARBA" id="ARBA00022723"/>
    </source>
</evidence>
<keyword evidence="4" id="KW-0460">Magnesium</keyword>
<dbReference type="InterPro" id="IPR051433">
    <property type="entry name" value="CIBP"/>
</dbReference>
<dbReference type="GO" id="GO:0046872">
    <property type="term" value="F:metal ion binding"/>
    <property type="evidence" value="ECO:0007669"/>
    <property type="project" value="UniProtKB-KW"/>
</dbReference>
<dbReference type="SUPFAM" id="SSF47473">
    <property type="entry name" value="EF-hand"/>
    <property type="match status" value="1"/>
</dbReference>
<organism evidence="6 7">
    <name type="scientific">Hypothenemus hampei</name>
    <name type="common">Coffee berry borer</name>
    <dbReference type="NCBI Taxonomy" id="57062"/>
    <lineage>
        <taxon>Eukaryota</taxon>
        <taxon>Metazoa</taxon>
        <taxon>Ecdysozoa</taxon>
        <taxon>Arthropoda</taxon>
        <taxon>Hexapoda</taxon>
        <taxon>Insecta</taxon>
        <taxon>Pterygota</taxon>
        <taxon>Neoptera</taxon>
        <taxon>Endopterygota</taxon>
        <taxon>Coleoptera</taxon>
        <taxon>Polyphaga</taxon>
        <taxon>Cucujiformia</taxon>
        <taxon>Curculionidae</taxon>
        <taxon>Scolytinae</taxon>
        <taxon>Hypothenemus</taxon>
    </lineage>
</organism>
<dbReference type="CDD" id="cd00051">
    <property type="entry name" value="EFh"/>
    <property type="match status" value="1"/>
</dbReference>
<sequence>MGGSKSKIAALTEEILEEYVILTYLSKAEIIHICKVFGQMDREEILQDVNTRFSCEQVQEIFTQLKYNPFQDQIFKVFSSKGDGRMSFEDILDLCSAMSEKCPDSVKAAWAFRILDFDGDGYIGKGDLRVAMDRLTRGAGYLLQVEQEHIIKTLMNEMDLETSGKVSVQEFIHAVGKISEFPHSFCFRV</sequence>
<dbReference type="Proteomes" id="UP001566132">
    <property type="component" value="Unassembled WGS sequence"/>
</dbReference>
<dbReference type="AlphaFoldDB" id="A0ABD1EQH7"/>
<dbReference type="InterPro" id="IPR011992">
    <property type="entry name" value="EF-hand-dom_pair"/>
</dbReference>
<comment type="caution">
    <text evidence="6">The sequence shown here is derived from an EMBL/GenBank/DDBJ whole genome shotgun (WGS) entry which is preliminary data.</text>
</comment>
<name>A0ABD1EQH7_HYPHA</name>
<keyword evidence="3" id="KW-0106">Calcium</keyword>
<protein>
    <recommendedName>
        <fullName evidence="5">EF-hand domain-containing protein</fullName>
    </recommendedName>
</protein>
<keyword evidence="7" id="KW-1185">Reference proteome</keyword>
<feature type="domain" description="EF-hand" evidence="5">
    <location>
        <begin position="103"/>
        <end position="138"/>
    </location>
</feature>
<reference evidence="6 7" key="1">
    <citation type="submission" date="2024-05" db="EMBL/GenBank/DDBJ databases">
        <title>Genetic variation in Jamaican populations of the coffee berry borer (Hypothenemus hampei).</title>
        <authorList>
            <person name="Errbii M."/>
            <person name="Myrie A."/>
        </authorList>
    </citation>
    <scope>NUCLEOTIDE SEQUENCE [LARGE SCALE GENOMIC DNA]</scope>
    <source>
        <strain evidence="6">JA-Hopewell-2020-01-JO</strain>
        <tissue evidence="6">Whole body</tissue>
    </source>
</reference>
<dbReference type="EMBL" id="JBDJPC010000005">
    <property type="protein sequence ID" value="KAL1501024.1"/>
    <property type="molecule type" value="Genomic_DNA"/>
</dbReference>
<dbReference type="PROSITE" id="PS00018">
    <property type="entry name" value="EF_HAND_1"/>
    <property type="match status" value="1"/>
</dbReference>
<accession>A0ABD1EQH7</accession>
<dbReference type="Gene3D" id="1.10.238.10">
    <property type="entry name" value="EF-hand"/>
    <property type="match status" value="2"/>
</dbReference>
<evidence type="ECO:0000256" key="3">
    <source>
        <dbReference type="ARBA" id="ARBA00022837"/>
    </source>
</evidence>
<evidence type="ECO:0000256" key="4">
    <source>
        <dbReference type="ARBA" id="ARBA00022842"/>
    </source>
</evidence>
<feature type="domain" description="EF-hand" evidence="5">
    <location>
        <begin position="72"/>
        <end position="101"/>
    </location>
</feature>
<evidence type="ECO:0000256" key="2">
    <source>
        <dbReference type="ARBA" id="ARBA00022737"/>
    </source>
</evidence>
<keyword evidence="1" id="KW-0479">Metal-binding</keyword>
<keyword evidence="2" id="KW-0677">Repeat</keyword>
<dbReference type="Pfam" id="PF13499">
    <property type="entry name" value="EF-hand_7"/>
    <property type="match status" value="1"/>
</dbReference>
<dbReference type="SMART" id="SM00054">
    <property type="entry name" value="EFh"/>
    <property type="match status" value="3"/>
</dbReference>
<gene>
    <name evidence="6" type="ORF">ABEB36_006429</name>
</gene>